<evidence type="ECO:0000313" key="8">
    <source>
        <dbReference type="EMBL" id="OZC05686.1"/>
    </source>
</evidence>
<dbReference type="OrthoDB" id="8918678at2759"/>
<organism evidence="8 9">
    <name type="scientific">Onchocerca flexuosa</name>
    <dbReference type="NCBI Taxonomy" id="387005"/>
    <lineage>
        <taxon>Eukaryota</taxon>
        <taxon>Metazoa</taxon>
        <taxon>Ecdysozoa</taxon>
        <taxon>Nematoda</taxon>
        <taxon>Chromadorea</taxon>
        <taxon>Rhabditida</taxon>
        <taxon>Spirurina</taxon>
        <taxon>Spiruromorpha</taxon>
        <taxon>Filarioidea</taxon>
        <taxon>Onchocercidae</taxon>
        <taxon>Onchocerca</taxon>
    </lineage>
</organism>
<evidence type="ECO:0000313" key="9">
    <source>
        <dbReference type="Proteomes" id="UP000242913"/>
    </source>
</evidence>
<name>A0A238BLB9_9BILA</name>
<dbReference type="InterPro" id="IPR024298">
    <property type="entry name" value="Sec16_Sec23-bd"/>
</dbReference>
<evidence type="ECO:0000256" key="1">
    <source>
        <dbReference type="ARBA" id="ARBA00004240"/>
    </source>
</evidence>
<dbReference type="EMBL" id="KZ270532">
    <property type="protein sequence ID" value="OZC05686.1"/>
    <property type="molecule type" value="Genomic_DNA"/>
</dbReference>
<evidence type="ECO:0000259" key="7">
    <source>
        <dbReference type="Pfam" id="PF12931"/>
    </source>
</evidence>
<dbReference type="GO" id="GO:0070973">
    <property type="term" value="P:protein localization to endoplasmic reticulum exit site"/>
    <property type="evidence" value="ECO:0007669"/>
    <property type="project" value="TreeGrafter"/>
</dbReference>
<comment type="subcellular location">
    <subcellularLocation>
        <location evidence="1">Endoplasmic reticulum</location>
    </subcellularLocation>
</comment>
<dbReference type="AlphaFoldDB" id="A0A238BLB9"/>
<dbReference type="GO" id="GO:0070971">
    <property type="term" value="C:endoplasmic reticulum exit site"/>
    <property type="evidence" value="ECO:0007669"/>
    <property type="project" value="TreeGrafter"/>
</dbReference>
<dbReference type="PANTHER" id="PTHR13402:SF6">
    <property type="entry name" value="SECRETORY 16, ISOFORM I"/>
    <property type="match status" value="1"/>
</dbReference>
<evidence type="ECO:0000256" key="5">
    <source>
        <dbReference type="ARBA" id="ARBA00022892"/>
    </source>
</evidence>
<dbReference type="GO" id="GO:0007030">
    <property type="term" value="P:Golgi organization"/>
    <property type="evidence" value="ECO:0007669"/>
    <property type="project" value="TreeGrafter"/>
</dbReference>
<keyword evidence="9" id="KW-1185">Reference proteome</keyword>
<feature type="region of interest" description="Disordered" evidence="6">
    <location>
        <begin position="1"/>
        <end position="29"/>
    </location>
</feature>
<keyword evidence="4" id="KW-0256">Endoplasmic reticulum</keyword>
<protein>
    <recommendedName>
        <fullName evidence="7">Sec16 Sec23-binding domain-containing protein</fullName>
    </recommendedName>
</protein>
<feature type="region of interest" description="Disordered" evidence="6">
    <location>
        <begin position="169"/>
        <end position="199"/>
    </location>
</feature>
<comment type="similarity">
    <text evidence="2">Belongs to the SEC16 family.</text>
</comment>
<dbReference type="PANTHER" id="PTHR13402">
    <property type="entry name" value="RGPR-RELATED"/>
    <property type="match status" value="1"/>
</dbReference>
<feature type="domain" description="Sec16 Sec23-binding" evidence="7">
    <location>
        <begin position="183"/>
        <end position="397"/>
    </location>
</feature>
<feature type="non-terminal residue" evidence="8">
    <location>
        <position position="458"/>
    </location>
</feature>
<accession>A0A238BLB9</accession>
<dbReference type="GO" id="GO:0012507">
    <property type="term" value="C:ER to Golgi transport vesicle membrane"/>
    <property type="evidence" value="ECO:0007669"/>
    <property type="project" value="TreeGrafter"/>
</dbReference>
<keyword evidence="5" id="KW-0931">ER-Golgi transport</keyword>
<dbReference type="GO" id="GO:0016192">
    <property type="term" value="P:vesicle-mediated transport"/>
    <property type="evidence" value="ECO:0007669"/>
    <property type="project" value="UniProtKB-KW"/>
</dbReference>
<evidence type="ECO:0000256" key="4">
    <source>
        <dbReference type="ARBA" id="ARBA00022824"/>
    </source>
</evidence>
<dbReference type="Proteomes" id="UP000242913">
    <property type="component" value="Unassembled WGS sequence"/>
</dbReference>
<evidence type="ECO:0000256" key="2">
    <source>
        <dbReference type="ARBA" id="ARBA00005927"/>
    </source>
</evidence>
<proteinExistence type="inferred from homology"/>
<evidence type="ECO:0000256" key="3">
    <source>
        <dbReference type="ARBA" id="ARBA00022448"/>
    </source>
</evidence>
<evidence type="ECO:0000256" key="6">
    <source>
        <dbReference type="SAM" id="MobiDB-lite"/>
    </source>
</evidence>
<feature type="compositionally biased region" description="Basic and acidic residues" evidence="6">
    <location>
        <begin position="169"/>
        <end position="183"/>
    </location>
</feature>
<gene>
    <name evidence="8" type="ORF">X798_07339</name>
</gene>
<feature type="compositionally biased region" description="Polar residues" evidence="6">
    <location>
        <begin position="1"/>
        <end position="11"/>
    </location>
</feature>
<sequence>MNEFAQNSHQNDAGEHSFESEESTGSDSEIARIHNEQEMAGRATAMRYNAVPFPAPNEFYYFGVIQLPQERVEYIMRRLPPPPEYFQLPAIEKAAYLFYCILYRHHYLPVDLFHKKFNREYFNYMCKGDSAEIALWKICKHTQEEYIAKRSINQLKAYEMSQKQLFSDDHETLDSRQSERGSQVEDDSDQLSASPPMDEVNSWRSHAAIVLANLNTPAALGTVYQLGCVLARRGLHAAADFCFLAVSLLLPSYNPFQPVPKSEDMNADVRQHITLIHATLPGEEMNFGFSKGFSIIDLHATEIFQYCTKLARTGIPANFNISIAYQLYRLDYAEMISEFGNSAGDAFRYCVEIAKEIWDKHHEIDIEQLERLFELAERLKFVASADANSTAWLPALQSLIDEQQKVNEENKVIKDDATSIIGHDAEDVGLVVVPKLSSDPEVADNFAENNGNQDEDFA</sequence>
<dbReference type="Pfam" id="PF12931">
    <property type="entry name" value="TPR_Sec16"/>
    <property type="match status" value="1"/>
</dbReference>
<reference evidence="8 9" key="1">
    <citation type="submission" date="2015-12" db="EMBL/GenBank/DDBJ databases">
        <title>Draft genome of the nematode, Onchocerca flexuosa.</title>
        <authorList>
            <person name="Mitreva M."/>
        </authorList>
    </citation>
    <scope>NUCLEOTIDE SEQUENCE [LARGE SCALE GENOMIC DNA]</scope>
    <source>
        <strain evidence="8">Red Deer</strain>
    </source>
</reference>
<keyword evidence="3" id="KW-0813">Transport</keyword>